<dbReference type="InterPro" id="IPR030385">
    <property type="entry name" value="G_IRG_dom"/>
</dbReference>
<dbReference type="Pfam" id="PF05049">
    <property type="entry name" value="IIGP"/>
    <property type="match status" value="1"/>
</dbReference>
<dbReference type="GO" id="GO:0005525">
    <property type="term" value="F:GTP binding"/>
    <property type="evidence" value="ECO:0007669"/>
    <property type="project" value="InterPro"/>
</dbReference>
<evidence type="ECO:0000313" key="3">
    <source>
        <dbReference type="EMBL" id="KAF2688968.1"/>
    </source>
</evidence>
<dbReference type="Gene3D" id="3.40.50.300">
    <property type="entry name" value="P-loop containing nucleotide triphosphate hydrolases"/>
    <property type="match status" value="1"/>
</dbReference>
<evidence type="ECO:0000256" key="1">
    <source>
        <dbReference type="ARBA" id="ARBA00005429"/>
    </source>
</evidence>
<dbReference type="InterPro" id="IPR007743">
    <property type="entry name" value="Immunity-related_GTPase-like"/>
</dbReference>
<comment type="similarity">
    <text evidence="1">Belongs to the TRAFAC class dynamin-like GTPase superfamily. IRG family.</text>
</comment>
<dbReference type="InterPro" id="IPR027417">
    <property type="entry name" value="P-loop_NTPase"/>
</dbReference>
<dbReference type="SUPFAM" id="SSF52540">
    <property type="entry name" value="P-loop containing nucleoside triphosphate hydrolases"/>
    <property type="match status" value="1"/>
</dbReference>
<proteinExistence type="inferred from homology"/>
<organism evidence="3 4">
    <name type="scientific">Lentithecium fluviatile CBS 122367</name>
    <dbReference type="NCBI Taxonomy" id="1168545"/>
    <lineage>
        <taxon>Eukaryota</taxon>
        <taxon>Fungi</taxon>
        <taxon>Dikarya</taxon>
        <taxon>Ascomycota</taxon>
        <taxon>Pezizomycotina</taxon>
        <taxon>Dothideomycetes</taxon>
        <taxon>Pleosporomycetidae</taxon>
        <taxon>Pleosporales</taxon>
        <taxon>Massarineae</taxon>
        <taxon>Lentitheciaceae</taxon>
        <taxon>Lentithecium</taxon>
    </lineage>
</organism>
<dbReference type="AlphaFoldDB" id="A0A6G1JEV4"/>
<dbReference type="GO" id="GO:0016020">
    <property type="term" value="C:membrane"/>
    <property type="evidence" value="ECO:0007669"/>
    <property type="project" value="InterPro"/>
</dbReference>
<reference evidence="3" key="1">
    <citation type="journal article" date="2020" name="Stud. Mycol.">
        <title>101 Dothideomycetes genomes: a test case for predicting lifestyles and emergence of pathogens.</title>
        <authorList>
            <person name="Haridas S."/>
            <person name="Albert R."/>
            <person name="Binder M."/>
            <person name="Bloem J."/>
            <person name="Labutti K."/>
            <person name="Salamov A."/>
            <person name="Andreopoulos B."/>
            <person name="Baker S."/>
            <person name="Barry K."/>
            <person name="Bills G."/>
            <person name="Bluhm B."/>
            <person name="Cannon C."/>
            <person name="Castanera R."/>
            <person name="Culley D."/>
            <person name="Daum C."/>
            <person name="Ezra D."/>
            <person name="Gonzalez J."/>
            <person name="Henrissat B."/>
            <person name="Kuo A."/>
            <person name="Liang C."/>
            <person name="Lipzen A."/>
            <person name="Lutzoni F."/>
            <person name="Magnuson J."/>
            <person name="Mondo S."/>
            <person name="Nolan M."/>
            <person name="Ohm R."/>
            <person name="Pangilinan J."/>
            <person name="Park H.-J."/>
            <person name="Ramirez L."/>
            <person name="Alfaro M."/>
            <person name="Sun H."/>
            <person name="Tritt A."/>
            <person name="Yoshinaga Y."/>
            <person name="Zwiers L.-H."/>
            <person name="Turgeon B."/>
            <person name="Goodwin S."/>
            <person name="Spatafora J."/>
            <person name="Crous P."/>
            <person name="Grigoriev I."/>
        </authorList>
    </citation>
    <scope>NUCLEOTIDE SEQUENCE</scope>
    <source>
        <strain evidence="3">CBS 122367</strain>
    </source>
</reference>
<feature type="domain" description="IRG-type G" evidence="2">
    <location>
        <begin position="13"/>
        <end position="177"/>
    </location>
</feature>
<name>A0A6G1JEV4_9PLEO</name>
<gene>
    <name evidence="3" type="ORF">K458DRAFT_292695</name>
</gene>
<evidence type="ECO:0000259" key="2">
    <source>
        <dbReference type="PROSITE" id="PS51716"/>
    </source>
</evidence>
<sequence>IESHKIDPNLADQDCNIAVCGAASTGKCSLVNSIRGMANEDPAAAATGRQETTKSRITYPGDTKTIAGGRVVWHNLPGSGTNSASSSTYYNEHRLSIFDRVVLVLIDIATYPLIDVAKRCRTNDQKVIVVRSHSDMGLHAIRKEVRGKGKGRKEDLKGKLREEERASTPPCLFSVLF</sequence>
<dbReference type="PROSITE" id="PS51716">
    <property type="entry name" value="G_IRG"/>
    <property type="match status" value="1"/>
</dbReference>
<protein>
    <recommendedName>
        <fullName evidence="2">IRG-type G domain-containing protein</fullName>
    </recommendedName>
</protein>
<dbReference type="EMBL" id="MU005573">
    <property type="protein sequence ID" value="KAF2688968.1"/>
    <property type="molecule type" value="Genomic_DNA"/>
</dbReference>
<dbReference type="Proteomes" id="UP000799291">
    <property type="component" value="Unassembled WGS sequence"/>
</dbReference>
<dbReference type="PANTHER" id="PTHR14143">
    <property type="entry name" value="INTERFERON-INDUCIBLE GTPASE FAMILY MEMBER"/>
    <property type="match status" value="1"/>
</dbReference>
<dbReference type="PANTHER" id="PTHR14143:SF1">
    <property type="entry name" value="IRG-TYPE G DOMAIN-CONTAINING PROTEIN"/>
    <property type="match status" value="1"/>
</dbReference>
<feature type="non-terminal residue" evidence="3">
    <location>
        <position position="1"/>
    </location>
</feature>
<evidence type="ECO:0000313" key="4">
    <source>
        <dbReference type="Proteomes" id="UP000799291"/>
    </source>
</evidence>
<dbReference type="OrthoDB" id="422720at2759"/>
<accession>A0A6G1JEV4</accession>
<keyword evidence="4" id="KW-1185">Reference proteome</keyword>